<organism evidence="2 3">
    <name type="scientific">Chromobacterium violaceum</name>
    <dbReference type="NCBI Taxonomy" id="536"/>
    <lineage>
        <taxon>Bacteria</taxon>
        <taxon>Pseudomonadati</taxon>
        <taxon>Pseudomonadota</taxon>
        <taxon>Betaproteobacteria</taxon>
        <taxon>Neisseriales</taxon>
        <taxon>Chromobacteriaceae</taxon>
        <taxon>Chromobacterium</taxon>
    </lineage>
</organism>
<evidence type="ECO:0000256" key="1">
    <source>
        <dbReference type="SAM" id="SignalP"/>
    </source>
</evidence>
<dbReference type="RefSeq" id="WP_139794130.1">
    <property type="nucleotide sequence ID" value="NZ_CP050992.1"/>
</dbReference>
<dbReference type="SUPFAM" id="SSF53850">
    <property type="entry name" value="Periplasmic binding protein-like II"/>
    <property type="match status" value="1"/>
</dbReference>
<dbReference type="AlphaFoldDB" id="A0A3S4HS21"/>
<keyword evidence="1" id="KW-0732">Signal</keyword>
<evidence type="ECO:0000313" key="2">
    <source>
        <dbReference type="EMBL" id="VEB43260.1"/>
    </source>
</evidence>
<proteinExistence type="predicted"/>
<protein>
    <recommendedName>
        <fullName evidence="4">Solute-binding protein family 3/N-terminal domain-containing protein</fullName>
    </recommendedName>
</protein>
<evidence type="ECO:0000313" key="3">
    <source>
        <dbReference type="Proteomes" id="UP000275777"/>
    </source>
</evidence>
<dbReference type="Proteomes" id="UP000275777">
    <property type="component" value="Chromosome"/>
</dbReference>
<feature type="chain" id="PRO_5018647139" description="Solute-binding protein family 3/N-terminal domain-containing protein" evidence="1">
    <location>
        <begin position="19"/>
        <end position="299"/>
    </location>
</feature>
<reference evidence="2 3" key="1">
    <citation type="submission" date="2018-12" db="EMBL/GenBank/DDBJ databases">
        <authorList>
            <consortium name="Pathogen Informatics"/>
        </authorList>
    </citation>
    <scope>NUCLEOTIDE SEQUENCE [LARGE SCALE GENOMIC DNA]</scope>
    <source>
        <strain evidence="2 3">NCTC9695</strain>
    </source>
</reference>
<name>A0A3S4HS21_CHRVL</name>
<gene>
    <name evidence="2" type="ORF">NCTC9695_03716</name>
</gene>
<dbReference type="EMBL" id="LR134182">
    <property type="protein sequence ID" value="VEB43260.1"/>
    <property type="molecule type" value="Genomic_DNA"/>
</dbReference>
<sequence length="299" mass="34337">MKMKLILLMFLASMAASAQVLVIEYPKPESSGDRRYTDYYWSVLRLAMKKSRSKFGAYEIRESAVDMNERRAKKLIEMGGDGIDIMVHGNISTWGASLNPVQFPLDKGVLGYRIFLLRKDTCEEMLARANNNLKNYTIGQGSGWEDIDILRGAGYRVVDGGSYENLFKMLSEGRFDLFSRGVNEIKKELDGNKGIHPNLTIEPRYAIYYPLTRYFYVAKTKKGEEIKKRLLYGLDGINRDGSLDKLFNEVIIPTVSDLHIGSREIFYIKNPFITERDNKILNENLFRPAHEPGRKFQCE</sequence>
<feature type="signal peptide" evidence="1">
    <location>
        <begin position="1"/>
        <end position="18"/>
    </location>
</feature>
<accession>A0A3S4HS21</accession>
<evidence type="ECO:0008006" key="4">
    <source>
        <dbReference type="Google" id="ProtNLM"/>
    </source>
</evidence>